<proteinExistence type="inferred from homology"/>
<comment type="caution">
    <text evidence="14">The sequence shown here is derived from an EMBL/GenBank/DDBJ whole genome shotgun (WGS) entry which is preliminary data.</text>
</comment>
<feature type="domain" description="Heavy metal binding" evidence="13">
    <location>
        <begin position="33"/>
        <end position="58"/>
    </location>
</feature>
<keyword evidence="9 10" id="KW-0472">Membrane</keyword>
<keyword evidence="5 10" id="KW-0547">Nucleotide-binding</keyword>
<dbReference type="InterPro" id="IPR044492">
    <property type="entry name" value="P_typ_ATPase_HD_dom"/>
</dbReference>
<evidence type="ECO:0000313" key="14">
    <source>
        <dbReference type="EMBL" id="KKW47855.1"/>
    </source>
</evidence>
<evidence type="ECO:0000256" key="2">
    <source>
        <dbReference type="ARBA" id="ARBA00006024"/>
    </source>
</evidence>
<dbReference type="FunFam" id="2.70.150.10:FF:000002">
    <property type="entry name" value="Copper-transporting ATPase 1, putative"/>
    <property type="match status" value="1"/>
</dbReference>
<organism evidence="14 15">
    <name type="scientific">Candidatus Kaiserbacteria bacterium GW2011_GWA2_58_9</name>
    <dbReference type="NCBI Taxonomy" id="1618672"/>
    <lineage>
        <taxon>Bacteria</taxon>
        <taxon>Candidatus Kaiseribacteriota</taxon>
    </lineage>
</organism>
<feature type="transmembrane region" description="Helical" evidence="10">
    <location>
        <begin position="123"/>
        <end position="141"/>
    </location>
</feature>
<feature type="transmembrane region" description="Helical" evidence="10">
    <location>
        <begin position="670"/>
        <end position="693"/>
    </location>
</feature>
<reference evidence="14 15" key="1">
    <citation type="journal article" date="2015" name="Nature">
        <title>rRNA introns, odd ribosomes, and small enigmatic genomes across a large radiation of phyla.</title>
        <authorList>
            <person name="Brown C.T."/>
            <person name="Hug L.A."/>
            <person name="Thomas B.C."/>
            <person name="Sharon I."/>
            <person name="Castelle C.J."/>
            <person name="Singh A."/>
            <person name="Wilkins M.J."/>
            <person name="Williams K.H."/>
            <person name="Banfield J.F."/>
        </authorList>
    </citation>
    <scope>NUCLEOTIDE SEQUENCE [LARGE SCALE GENOMIC DNA]</scope>
</reference>
<evidence type="ECO:0000256" key="4">
    <source>
        <dbReference type="ARBA" id="ARBA00022723"/>
    </source>
</evidence>
<dbReference type="InterPro" id="IPR001757">
    <property type="entry name" value="P_typ_ATPase"/>
</dbReference>
<evidence type="ECO:0000256" key="3">
    <source>
        <dbReference type="ARBA" id="ARBA00022692"/>
    </source>
</evidence>
<dbReference type="Gene3D" id="2.70.150.10">
    <property type="entry name" value="Calcium-transporting ATPase, cytoplasmic transduction domain A"/>
    <property type="match status" value="1"/>
</dbReference>
<accession>A0A0G1YXE8</accession>
<dbReference type="NCBIfam" id="TIGR01525">
    <property type="entry name" value="ATPase-IB_hvy"/>
    <property type="match status" value="1"/>
</dbReference>
<dbReference type="GO" id="GO:0005886">
    <property type="term" value="C:plasma membrane"/>
    <property type="evidence" value="ECO:0007669"/>
    <property type="project" value="UniProtKB-SubCell"/>
</dbReference>
<dbReference type="SFLD" id="SFLDF00027">
    <property type="entry name" value="p-type_atpase"/>
    <property type="match status" value="1"/>
</dbReference>
<dbReference type="GO" id="GO:0055070">
    <property type="term" value="P:copper ion homeostasis"/>
    <property type="evidence" value="ECO:0007669"/>
    <property type="project" value="TreeGrafter"/>
</dbReference>
<evidence type="ECO:0000256" key="11">
    <source>
        <dbReference type="SAM" id="MobiDB-lite"/>
    </source>
</evidence>
<dbReference type="PRINTS" id="PR00120">
    <property type="entry name" value="HATPASE"/>
</dbReference>
<dbReference type="InterPro" id="IPR036412">
    <property type="entry name" value="HAD-like_sf"/>
</dbReference>
<dbReference type="Pfam" id="PF19335">
    <property type="entry name" value="HMBD"/>
    <property type="match status" value="1"/>
</dbReference>
<dbReference type="EMBL" id="LCSD01000004">
    <property type="protein sequence ID" value="KKW47855.1"/>
    <property type="molecule type" value="Genomic_DNA"/>
</dbReference>
<keyword evidence="3 10" id="KW-0812">Transmembrane</keyword>
<dbReference type="InterPro" id="IPR018303">
    <property type="entry name" value="ATPase_P-typ_P_site"/>
</dbReference>
<dbReference type="InterPro" id="IPR008250">
    <property type="entry name" value="ATPase_P-typ_transduc_dom_A_sf"/>
</dbReference>
<dbReference type="GO" id="GO:0005507">
    <property type="term" value="F:copper ion binding"/>
    <property type="evidence" value="ECO:0007669"/>
    <property type="project" value="TreeGrafter"/>
</dbReference>
<dbReference type="InterPro" id="IPR059000">
    <property type="entry name" value="ATPase_P-type_domA"/>
</dbReference>
<feature type="transmembrane region" description="Helical" evidence="10">
    <location>
        <begin position="86"/>
        <end position="103"/>
    </location>
</feature>
<evidence type="ECO:0000256" key="5">
    <source>
        <dbReference type="ARBA" id="ARBA00022741"/>
    </source>
</evidence>
<feature type="region of interest" description="Disordered" evidence="11">
    <location>
        <begin position="59"/>
        <end position="80"/>
    </location>
</feature>
<gene>
    <name evidence="14" type="ORF">UY98_C0004G0007</name>
</gene>
<feature type="region of interest" description="Disordered" evidence="11">
    <location>
        <begin position="1"/>
        <end position="21"/>
    </location>
</feature>
<dbReference type="PANTHER" id="PTHR43520">
    <property type="entry name" value="ATP7, ISOFORM B"/>
    <property type="match status" value="1"/>
</dbReference>
<dbReference type="Gene3D" id="3.40.50.1000">
    <property type="entry name" value="HAD superfamily/HAD-like"/>
    <property type="match status" value="1"/>
</dbReference>
<dbReference type="GO" id="GO:0043682">
    <property type="term" value="F:P-type divalent copper transporter activity"/>
    <property type="evidence" value="ECO:0007669"/>
    <property type="project" value="TreeGrafter"/>
</dbReference>
<dbReference type="InterPro" id="IPR045800">
    <property type="entry name" value="HMBD"/>
</dbReference>
<keyword evidence="10" id="KW-1003">Cell membrane</keyword>
<protein>
    <submittedName>
        <fullName evidence="14">Cation transporting ATPase, E1-E2 family</fullName>
    </submittedName>
</protein>
<dbReference type="NCBIfam" id="TIGR01511">
    <property type="entry name" value="ATPase-IB1_Cu"/>
    <property type="match status" value="1"/>
</dbReference>
<dbReference type="PRINTS" id="PR00119">
    <property type="entry name" value="CATATPASE"/>
</dbReference>
<dbReference type="InterPro" id="IPR023299">
    <property type="entry name" value="ATPase_P-typ_cyto_dom_N"/>
</dbReference>
<keyword evidence="7" id="KW-1278">Translocase</keyword>
<comment type="similarity">
    <text evidence="2 10">Belongs to the cation transport ATPase (P-type) (TC 3.A.3) family. Type IB subfamily.</text>
</comment>
<dbReference type="GO" id="GO:0016887">
    <property type="term" value="F:ATP hydrolysis activity"/>
    <property type="evidence" value="ECO:0007669"/>
    <property type="project" value="InterPro"/>
</dbReference>
<dbReference type="SFLD" id="SFLDS00003">
    <property type="entry name" value="Haloacid_Dehalogenase"/>
    <property type="match status" value="1"/>
</dbReference>
<feature type="transmembrane region" description="Helical" evidence="10">
    <location>
        <begin position="153"/>
        <end position="175"/>
    </location>
</feature>
<keyword evidence="6 10" id="KW-0067">ATP-binding</keyword>
<evidence type="ECO:0000259" key="13">
    <source>
        <dbReference type="Pfam" id="PF19335"/>
    </source>
</evidence>
<dbReference type="SUPFAM" id="SSF56784">
    <property type="entry name" value="HAD-like"/>
    <property type="match status" value="1"/>
</dbReference>
<sequence length="723" mass="76663">MNPGTPHSGEPMDCCHSEAESAASQKTSGGVSYACPMHPEVIREKPGMCPECGMALLPQKHETRSTRPETGRSADDRHEGHKTSSFLKKFWVVSVLTVPIVAYSDLPELFFGWTAPAFPGSEYLQLVLGSFVFFYGGLVFLRGAVSELRARLPGMITLIGLAISAAYIWSAYAVFAGEEPLFWELATLIGVMLLGHWVEMRAVRSAKGALRELAKLLPDSVEVVRDGTTRTVSLAELLEGDVALVRPGGKIPADGVVGGGESDVDESLVTGESRPVAKRAGSEVIGGSVNGDGALRIRIAKVGERTFLAGVVRLVAEAEASKSRLQLLSDRAAFYLTVLAVGAGAITFVAWLGVGESVGFSVERLVAVLIIACPHALGLAIPLVASISTTMASQHGFFVKRRLALEAARNVTTVLFDKTGTLTEGRFGVVEVLGGNETLALAAAADANSEHPIGRAIVAHAKEKGVAIRPVSSFRNLRGMGVRVTLDAAEVYAGSSTLLEERGASVPRELEEAVRMHEREGKTVVHVIRRGEWVGAVALADIIRNGSREAVGALKAMGLKVAMLTGDAEDVAAWVSKELGVEEYFARVRPEKKAETVKKLRRRGERVAMVGDGVNDAPALAEADLGIAVGAGTNVAIESAGIILVRNDPRDIPKVVKLSRLTYTKMLQNLFWATGYNVAALPLAAGALFAYGIVLQPAVAAVFMSASTVIVAANAALLRHRTL</sequence>
<evidence type="ECO:0000256" key="10">
    <source>
        <dbReference type="RuleBase" id="RU362081"/>
    </source>
</evidence>
<comment type="subcellular location">
    <subcellularLocation>
        <location evidence="10">Cell membrane</location>
    </subcellularLocation>
    <subcellularLocation>
        <location evidence="1">Endomembrane system</location>
        <topology evidence="1">Multi-pass membrane protein</topology>
    </subcellularLocation>
</comment>
<dbReference type="SFLD" id="SFLDG00002">
    <property type="entry name" value="C1.7:_P-type_atpase_like"/>
    <property type="match status" value="1"/>
</dbReference>
<feature type="transmembrane region" description="Helical" evidence="10">
    <location>
        <begin position="366"/>
        <end position="392"/>
    </location>
</feature>
<evidence type="ECO:0000256" key="8">
    <source>
        <dbReference type="ARBA" id="ARBA00022989"/>
    </source>
</evidence>
<dbReference type="GO" id="GO:0005524">
    <property type="term" value="F:ATP binding"/>
    <property type="evidence" value="ECO:0007669"/>
    <property type="project" value="UniProtKB-UniRule"/>
</dbReference>
<feature type="transmembrane region" description="Helical" evidence="10">
    <location>
        <begin position="181"/>
        <end position="198"/>
    </location>
</feature>
<name>A0A0G1YXE8_9BACT</name>
<feature type="transmembrane region" description="Helical" evidence="10">
    <location>
        <begin position="699"/>
        <end position="718"/>
    </location>
</feature>
<dbReference type="PROSITE" id="PS00154">
    <property type="entry name" value="ATPASE_E1_E2"/>
    <property type="match status" value="1"/>
</dbReference>
<evidence type="ECO:0000259" key="12">
    <source>
        <dbReference type="Pfam" id="PF00122"/>
    </source>
</evidence>
<keyword evidence="4 10" id="KW-0479">Metal-binding</keyword>
<dbReference type="InterPro" id="IPR023214">
    <property type="entry name" value="HAD_sf"/>
</dbReference>
<evidence type="ECO:0000256" key="1">
    <source>
        <dbReference type="ARBA" id="ARBA00004127"/>
    </source>
</evidence>
<dbReference type="PATRIC" id="fig|1618672.3.peg.97"/>
<dbReference type="AlphaFoldDB" id="A0A0G1YXE8"/>
<dbReference type="SUPFAM" id="SSF81653">
    <property type="entry name" value="Calcium ATPase, transduction domain A"/>
    <property type="match status" value="1"/>
</dbReference>
<dbReference type="Pfam" id="PF00122">
    <property type="entry name" value="E1-E2_ATPase"/>
    <property type="match status" value="1"/>
</dbReference>
<dbReference type="NCBIfam" id="TIGR01494">
    <property type="entry name" value="ATPase_P-type"/>
    <property type="match status" value="1"/>
</dbReference>
<feature type="transmembrane region" description="Helical" evidence="10">
    <location>
        <begin position="332"/>
        <end position="354"/>
    </location>
</feature>
<dbReference type="GO" id="GO:0012505">
    <property type="term" value="C:endomembrane system"/>
    <property type="evidence" value="ECO:0007669"/>
    <property type="project" value="UniProtKB-SubCell"/>
</dbReference>
<dbReference type="SUPFAM" id="SSF81665">
    <property type="entry name" value="Calcium ATPase, transmembrane domain M"/>
    <property type="match status" value="1"/>
</dbReference>
<dbReference type="PANTHER" id="PTHR43520:SF8">
    <property type="entry name" value="P-TYPE CU(+) TRANSPORTER"/>
    <property type="match status" value="1"/>
</dbReference>
<evidence type="ECO:0000256" key="7">
    <source>
        <dbReference type="ARBA" id="ARBA00022967"/>
    </source>
</evidence>
<keyword evidence="8 10" id="KW-1133">Transmembrane helix</keyword>
<dbReference type="InterPro" id="IPR023298">
    <property type="entry name" value="ATPase_P-typ_TM_dom_sf"/>
</dbReference>
<dbReference type="InterPro" id="IPR027256">
    <property type="entry name" value="P-typ_ATPase_IB"/>
</dbReference>
<evidence type="ECO:0000313" key="15">
    <source>
        <dbReference type="Proteomes" id="UP000034789"/>
    </source>
</evidence>
<feature type="domain" description="P-type ATPase A" evidence="12">
    <location>
        <begin position="215"/>
        <end position="315"/>
    </location>
</feature>
<dbReference type="Proteomes" id="UP000034789">
    <property type="component" value="Unassembled WGS sequence"/>
</dbReference>
<dbReference type="Pfam" id="PF00702">
    <property type="entry name" value="Hydrolase"/>
    <property type="match status" value="1"/>
</dbReference>
<evidence type="ECO:0000256" key="9">
    <source>
        <dbReference type="ARBA" id="ARBA00023136"/>
    </source>
</evidence>
<evidence type="ECO:0000256" key="6">
    <source>
        <dbReference type="ARBA" id="ARBA00022840"/>
    </source>
</evidence>
<dbReference type="Gene3D" id="3.40.1110.10">
    <property type="entry name" value="Calcium-transporting ATPase, cytoplasmic domain N"/>
    <property type="match status" value="1"/>
</dbReference>